<comment type="caution">
    <text evidence="1">The sequence shown here is derived from an EMBL/GenBank/DDBJ whole genome shotgun (WGS) entry which is preliminary data.</text>
</comment>
<organism evidence="1 2">
    <name type="scientific">Elysia crispata</name>
    <name type="common">lettuce slug</name>
    <dbReference type="NCBI Taxonomy" id="231223"/>
    <lineage>
        <taxon>Eukaryota</taxon>
        <taxon>Metazoa</taxon>
        <taxon>Spiralia</taxon>
        <taxon>Lophotrochozoa</taxon>
        <taxon>Mollusca</taxon>
        <taxon>Gastropoda</taxon>
        <taxon>Heterobranchia</taxon>
        <taxon>Euthyneura</taxon>
        <taxon>Panpulmonata</taxon>
        <taxon>Sacoglossa</taxon>
        <taxon>Placobranchoidea</taxon>
        <taxon>Plakobranchidae</taxon>
        <taxon>Elysia</taxon>
    </lineage>
</organism>
<sequence length="190" mass="20926">MVRAAAADASSCKRDKIGTEWCGERRGKKNTGHVRVDLEGDFYRTPNFVKRREKGENKLDLVKVTDMCYKGLVKDIGMCYKGLVKVTGMCYKGLVKDTGMCYKGLVKDTGMCYKGLVKDTGMCYKGLVKDTGMCYKGLVKVTGMCYKGLVNDTGMCYKSSALSAEPTGARSRIDQTSPFQEKLYGSKLGS</sequence>
<name>A0AAE1B6G9_9GAST</name>
<dbReference type="Proteomes" id="UP001283361">
    <property type="component" value="Unassembled WGS sequence"/>
</dbReference>
<accession>A0AAE1B6G9</accession>
<evidence type="ECO:0000313" key="1">
    <source>
        <dbReference type="EMBL" id="KAK3800125.1"/>
    </source>
</evidence>
<dbReference type="EMBL" id="JAWDGP010000502">
    <property type="protein sequence ID" value="KAK3800125.1"/>
    <property type="molecule type" value="Genomic_DNA"/>
</dbReference>
<keyword evidence="2" id="KW-1185">Reference proteome</keyword>
<proteinExistence type="predicted"/>
<protein>
    <submittedName>
        <fullName evidence="1">Uncharacterized protein</fullName>
    </submittedName>
</protein>
<reference evidence="1" key="1">
    <citation type="journal article" date="2023" name="G3 (Bethesda)">
        <title>A reference genome for the long-term kleptoplast-retaining sea slug Elysia crispata morphotype clarki.</title>
        <authorList>
            <person name="Eastman K.E."/>
            <person name="Pendleton A.L."/>
            <person name="Shaikh M.A."/>
            <person name="Suttiyut T."/>
            <person name="Ogas R."/>
            <person name="Tomko P."/>
            <person name="Gavelis G."/>
            <person name="Widhalm J.R."/>
            <person name="Wisecaver J.H."/>
        </authorList>
    </citation>
    <scope>NUCLEOTIDE SEQUENCE</scope>
    <source>
        <strain evidence="1">ECLA1</strain>
    </source>
</reference>
<evidence type="ECO:0000313" key="2">
    <source>
        <dbReference type="Proteomes" id="UP001283361"/>
    </source>
</evidence>
<dbReference type="AlphaFoldDB" id="A0AAE1B6G9"/>
<gene>
    <name evidence="1" type="ORF">RRG08_015090</name>
</gene>